<name>W9WFS7_9EURO</name>
<dbReference type="CDD" id="cd02851">
    <property type="entry name" value="E_set_GO_C"/>
    <property type="match status" value="1"/>
</dbReference>
<dbReference type="Proteomes" id="UP000019471">
    <property type="component" value="Unassembled WGS sequence"/>
</dbReference>
<evidence type="ECO:0000256" key="1">
    <source>
        <dbReference type="ARBA" id="ARBA00022729"/>
    </source>
</evidence>
<gene>
    <name evidence="4" type="ORF">A1O5_11480</name>
</gene>
<dbReference type="SUPFAM" id="SSF81296">
    <property type="entry name" value="E set domains"/>
    <property type="match status" value="1"/>
</dbReference>
<feature type="domain" description="Glyoxal oxidase N-terminal" evidence="2">
    <location>
        <begin position="110"/>
        <end position="420"/>
    </location>
</feature>
<organism evidence="4 5">
    <name type="scientific">Cladophialophora psammophila CBS 110553</name>
    <dbReference type="NCBI Taxonomy" id="1182543"/>
    <lineage>
        <taxon>Eukaryota</taxon>
        <taxon>Fungi</taxon>
        <taxon>Dikarya</taxon>
        <taxon>Ascomycota</taxon>
        <taxon>Pezizomycotina</taxon>
        <taxon>Eurotiomycetes</taxon>
        <taxon>Chaetothyriomycetidae</taxon>
        <taxon>Chaetothyriales</taxon>
        <taxon>Herpotrichiellaceae</taxon>
        <taxon>Cladophialophora</taxon>
    </lineage>
</organism>
<reference evidence="4 5" key="1">
    <citation type="submission" date="2013-03" db="EMBL/GenBank/DDBJ databases">
        <title>The Genome Sequence of Cladophialophora psammophila CBS 110553.</title>
        <authorList>
            <consortium name="The Broad Institute Genomics Platform"/>
            <person name="Cuomo C."/>
            <person name="de Hoog S."/>
            <person name="Gorbushina A."/>
            <person name="Walker B."/>
            <person name="Young S.K."/>
            <person name="Zeng Q."/>
            <person name="Gargeya S."/>
            <person name="Fitzgerald M."/>
            <person name="Haas B."/>
            <person name="Abouelleil A."/>
            <person name="Allen A.W."/>
            <person name="Alvarado L."/>
            <person name="Arachchi H.M."/>
            <person name="Berlin A.M."/>
            <person name="Chapman S.B."/>
            <person name="Gainer-Dewar J."/>
            <person name="Goldberg J."/>
            <person name="Griggs A."/>
            <person name="Gujja S."/>
            <person name="Hansen M."/>
            <person name="Howarth C."/>
            <person name="Imamovic A."/>
            <person name="Ireland A."/>
            <person name="Larimer J."/>
            <person name="McCowan C."/>
            <person name="Murphy C."/>
            <person name="Pearson M."/>
            <person name="Poon T.W."/>
            <person name="Priest M."/>
            <person name="Roberts A."/>
            <person name="Saif S."/>
            <person name="Shea T."/>
            <person name="Sisk P."/>
            <person name="Sykes S."/>
            <person name="Wortman J."/>
            <person name="Nusbaum C."/>
            <person name="Birren B."/>
        </authorList>
    </citation>
    <scope>NUCLEOTIDE SEQUENCE [LARGE SCALE GENOMIC DNA]</scope>
    <source>
        <strain evidence="4 5">CBS 110553</strain>
    </source>
</reference>
<dbReference type="PANTHER" id="PTHR32208">
    <property type="entry name" value="SECRETED PROTEIN-RELATED"/>
    <property type="match status" value="1"/>
</dbReference>
<dbReference type="InterPro" id="IPR011043">
    <property type="entry name" value="Gal_Oxase/kelch_b-propeller"/>
</dbReference>
<proteinExistence type="predicted"/>
<dbReference type="PANTHER" id="PTHR32208:SF21">
    <property type="entry name" value="LOW QUALITY PROTEIN: ALDEHYDE OXIDASE GLOX-LIKE"/>
    <property type="match status" value="1"/>
</dbReference>
<keyword evidence="1" id="KW-0732">Signal</keyword>
<dbReference type="GeneID" id="19196169"/>
<dbReference type="Gene3D" id="2.130.10.80">
    <property type="entry name" value="Galactose oxidase/kelch, beta-propeller"/>
    <property type="match status" value="1"/>
</dbReference>
<comment type="caution">
    <text evidence="4">The sequence shown here is derived from an EMBL/GenBank/DDBJ whole genome shotgun (WGS) entry which is preliminary data.</text>
</comment>
<dbReference type="InterPro" id="IPR015202">
    <property type="entry name" value="GO-like_E_set"/>
</dbReference>
<dbReference type="InterPro" id="IPR013783">
    <property type="entry name" value="Ig-like_fold"/>
</dbReference>
<evidence type="ECO:0000259" key="2">
    <source>
        <dbReference type="Pfam" id="PF07250"/>
    </source>
</evidence>
<dbReference type="eggNOG" id="ENOG502SMF0">
    <property type="taxonomic scope" value="Eukaryota"/>
</dbReference>
<dbReference type="SUPFAM" id="SSF50965">
    <property type="entry name" value="Galactose oxidase, central domain"/>
    <property type="match status" value="1"/>
</dbReference>
<dbReference type="OrthoDB" id="4160801at2759"/>
<accession>W9WFS7</accession>
<protein>
    <submittedName>
        <fullName evidence="4">Uncharacterized protein</fullName>
    </submittedName>
</protein>
<sequence length="766" mass="83823">MRKLSTISIIYSYKTPSFLDSPLNASNLDLEFHYSRWVPEVPFNLQNVAVHASLLPTGKVLYWGRRSNPKDTNPASLDQLFTKSFLWDPLTHASEPIAKEPLGMDGKSVNLFCSGHCFLPDGNLLVVGGHIKDGFGVNQACVYDFKANAWFTKPMMNKGRWYPSALTLPDGRVLSISGSIDGFGDSHVNNIPQIGPTEVSNANGWIEVTDPFPEVNVILPLYPRLHLDPKGRVFMAGPQEQSWFLDITDANGVDIKKEIKNAKGVDNKTAQKTVGTWTDAKTARKAKFRDYAPSVMYATGQIMYVGGGTDTTGPTNETELIDLNKNPPQWTTSGSMNNKRKQFNATILPDGTVLVTGGTRGTSFNELRDRVNGPVHEAELWNPSGPSANTWTPMAAESADRCYHSIALLLLDGRVLSAGGGEYGGITPDDCLTNAQLFEPPYLFNVPPEISYGKEFEISVGANDSIDKISWVRLGSVTHCRNMNQSLMFLDFKPNGSKITVRAPANANIAPPGHYMLFVLNKQGVPSMAPIVRIARAPAPAPAGTPTPSTRVADVAQHIATAIKQLQPSLSEHNERIIAEQARPPVVVGLTPLCPYGLGPCWSGAYDALQQVTDIEVVRPVANNIDSVAFVYLQRDILPDIDVWRSEFERIVHKAYDMRGIEMTLSGVVTKKRVGADDQLTLAGTATRPDLVLEPFQATNQILWDKEAKAPKPITDAEAGAYAKLSTALADHATGATMQITGWLQKYGANKFSLHVRKFEEAEETH</sequence>
<dbReference type="Pfam" id="PF09118">
    <property type="entry name" value="GO-like_E_set"/>
    <property type="match status" value="1"/>
</dbReference>
<dbReference type="InterPro" id="IPR014756">
    <property type="entry name" value="Ig_E-set"/>
</dbReference>
<evidence type="ECO:0000313" key="5">
    <source>
        <dbReference type="Proteomes" id="UP000019471"/>
    </source>
</evidence>
<dbReference type="EMBL" id="AMGX01000026">
    <property type="protein sequence ID" value="EXJ63431.1"/>
    <property type="molecule type" value="Genomic_DNA"/>
</dbReference>
<dbReference type="InterPro" id="IPR009880">
    <property type="entry name" value="Glyoxal_oxidase_N"/>
</dbReference>
<keyword evidence="5" id="KW-1185">Reference proteome</keyword>
<dbReference type="RefSeq" id="XP_007750242.1">
    <property type="nucleotide sequence ID" value="XM_007752052.1"/>
</dbReference>
<evidence type="ECO:0000259" key="3">
    <source>
        <dbReference type="Pfam" id="PF09118"/>
    </source>
</evidence>
<feature type="domain" description="Galactose oxidase-like Early set" evidence="3">
    <location>
        <begin position="445"/>
        <end position="534"/>
    </location>
</feature>
<dbReference type="Pfam" id="PF07250">
    <property type="entry name" value="Glyoxal_oxid_N"/>
    <property type="match status" value="1"/>
</dbReference>
<evidence type="ECO:0000313" key="4">
    <source>
        <dbReference type="EMBL" id="EXJ63431.1"/>
    </source>
</evidence>
<dbReference type="AlphaFoldDB" id="W9WFS7"/>
<dbReference type="InterPro" id="IPR037293">
    <property type="entry name" value="Gal_Oxidase_central_sf"/>
</dbReference>
<dbReference type="Gene3D" id="2.60.40.10">
    <property type="entry name" value="Immunoglobulins"/>
    <property type="match status" value="1"/>
</dbReference>
<dbReference type="STRING" id="1182543.W9WFS7"/>
<dbReference type="HOGENOM" id="CLU_388298_0_0_1"/>